<feature type="transmembrane region" description="Helical" evidence="7">
    <location>
        <begin position="163"/>
        <end position="184"/>
    </location>
</feature>
<dbReference type="Pfam" id="PF04511">
    <property type="entry name" value="DER1"/>
    <property type="match status" value="1"/>
</dbReference>
<keyword evidence="3 7" id="KW-0812">Transmembrane</keyword>
<proteinExistence type="inferred from homology"/>
<keyword evidence="6 7" id="KW-0472">Membrane</keyword>
<dbReference type="SUPFAM" id="SSF144091">
    <property type="entry name" value="Rhomboid-like"/>
    <property type="match status" value="1"/>
</dbReference>
<evidence type="ECO:0000256" key="7">
    <source>
        <dbReference type="RuleBase" id="RU363059"/>
    </source>
</evidence>
<evidence type="ECO:0000256" key="2">
    <source>
        <dbReference type="ARBA" id="ARBA00008917"/>
    </source>
</evidence>
<protein>
    <recommendedName>
        <fullName evidence="7">Derlin</fullName>
    </recommendedName>
</protein>
<evidence type="ECO:0000256" key="1">
    <source>
        <dbReference type="ARBA" id="ARBA00004477"/>
    </source>
</evidence>
<dbReference type="OrthoDB" id="1716531at2759"/>
<keyword evidence="5 7" id="KW-1133">Transmembrane helix</keyword>
<evidence type="ECO:0000256" key="3">
    <source>
        <dbReference type="ARBA" id="ARBA00022692"/>
    </source>
</evidence>
<feature type="transmembrane region" description="Helical" evidence="7">
    <location>
        <begin position="94"/>
        <end position="112"/>
    </location>
</feature>
<accession>A0A067N3Q1</accession>
<keyword evidence="4 7" id="KW-0256">Endoplasmic reticulum</keyword>
<reference evidence="10" key="1">
    <citation type="journal article" date="2014" name="Proc. Natl. Acad. Sci. U.S.A.">
        <title>Extensive sampling of basidiomycete genomes demonstrates inadequacy of the white-rot/brown-rot paradigm for wood decay fungi.</title>
        <authorList>
            <person name="Riley R."/>
            <person name="Salamov A.A."/>
            <person name="Brown D.W."/>
            <person name="Nagy L.G."/>
            <person name="Floudas D."/>
            <person name="Held B.W."/>
            <person name="Levasseur A."/>
            <person name="Lombard V."/>
            <person name="Morin E."/>
            <person name="Otillar R."/>
            <person name="Lindquist E.A."/>
            <person name="Sun H."/>
            <person name="LaButti K.M."/>
            <person name="Schmutz J."/>
            <person name="Jabbour D."/>
            <person name="Luo H."/>
            <person name="Baker S.E."/>
            <person name="Pisabarro A.G."/>
            <person name="Walton J.D."/>
            <person name="Blanchette R.A."/>
            <person name="Henrissat B."/>
            <person name="Martin F."/>
            <person name="Cullen D."/>
            <person name="Hibbett D.S."/>
            <person name="Grigoriev I.V."/>
        </authorList>
    </citation>
    <scope>NUCLEOTIDE SEQUENCE [LARGE SCALE GENOMIC DNA]</scope>
    <source>
        <strain evidence="10">PC15</strain>
    </source>
</reference>
<comment type="similarity">
    <text evidence="2 7">Belongs to the derlin family.</text>
</comment>
<evidence type="ECO:0000256" key="8">
    <source>
        <dbReference type="SAM" id="MobiDB-lite"/>
    </source>
</evidence>
<dbReference type="GO" id="GO:0006950">
    <property type="term" value="P:response to stress"/>
    <property type="evidence" value="ECO:0007669"/>
    <property type="project" value="UniProtKB-ARBA"/>
</dbReference>
<evidence type="ECO:0000256" key="6">
    <source>
        <dbReference type="ARBA" id="ARBA00023136"/>
    </source>
</evidence>
<feature type="transmembrane region" description="Helical" evidence="7">
    <location>
        <begin position="124"/>
        <end position="151"/>
    </location>
</feature>
<dbReference type="STRING" id="1137138.A0A067N3Q1"/>
<feature type="region of interest" description="Disordered" evidence="8">
    <location>
        <begin position="250"/>
        <end position="279"/>
    </location>
</feature>
<dbReference type="InterPro" id="IPR035952">
    <property type="entry name" value="Rhomboid-like_sf"/>
</dbReference>
<feature type="transmembrane region" description="Helical" evidence="7">
    <location>
        <begin position="55"/>
        <end position="74"/>
    </location>
</feature>
<comment type="function">
    <text evidence="7">May be involved in the degradation of misfolded endoplasmic reticulum (ER) luminal proteins.</text>
</comment>
<dbReference type="AlphaFoldDB" id="A0A067N3Q1"/>
<dbReference type="HOGENOM" id="CLU_051898_2_0_1"/>
<dbReference type="GO" id="GO:0005789">
    <property type="term" value="C:endoplasmic reticulum membrane"/>
    <property type="evidence" value="ECO:0007669"/>
    <property type="project" value="UniProtKB-SubCell"/>
</dbReference>
<dbReference type="InParanoid" id="A0A067N3Q1"/>
<dbReference type="InterPro" id="IPR007599">
    <property type="entry name" value="DER1"/>
</dbReference>
<evidence type="ECO:0000256" key="5">
    <source>
        <dbReference type="ARBA" id="ARBA00022989"/>
    </source>
</evidence>
<sequence length="279" mass="29487">MDGFVAELRKIPPVTRFLCASSLAVTLPVLMNIVPGFKIVFIPRFIYSRFEIWRLWSNFFMGSAGINYIFEFVMLYRTSDQLESGPYINRSADYAWQLLIACAGILVSNYPLSSIIHARPLLMCLTYLASALAPPGTQTSLFGLVTFPVAYSPYVMLGLDLLMGGPGAAASSAGGAIVGHLWWWGIFGSAEPGRGGVLDLWGRAPRWMKSVIGEQGTPPNPGAGAAAGANAGVAGGVHVMPPRRTIVPQANAGSAAASGSSTSTASGYRWGSGHRLGSG</sequence>
<feature type="transmembrane region" description="Helical" evidence="7">
    <location>
        <begin position="14"/>
        <end position="34"/>
    </location>
</feature>
<feature type="compositionally biased region" description="Low complexity" evidence="8">
    <location>
        <begin position="252"/>
        <end position="267"/>
    </location>
</feature>
<comment type="subcellular location">
    <subcellularLocation>
        <location evidence="1 7">Endoplasmic reticulum membrane</location>
        <topology evidence="1 7">Multi-pass membrane protein</topology>
    </subcellularLocation>
</comment>
<dbReference type="EMBL" id="KL198014">
    <property type="protein sequence ID" value="KDQ22479.1"/>
    <property type="molecule type" value="Genomic_DNA"/>
</dbReference>
<evidence type="ECO:0000313" key="9">
    <source>
        <dbReference type="EMBL" id="KDQ22479.1"/>
    </source>
</evidence>
<organism evidence="9 10">
    <name type="scientific">Pleurotus ostreatus (strain PC15)</name>
    <name type="common">Oyster mushroom</name>
    <dbReference type="NCBI Taxonomy" id="1137138"/>
    <lineage>
        <taxon>Eukaryota</taxon>
        <taxon>Fungi</taxon>
        <taxon>Dikarya</taxon>
        <taxon>Basidiomycota</taxon>
        <taxon>Agaricomycotina</taxon>
        <taxon>Agaricomycetes</taxon>
        <taxon>Agaricomycetidae</taxon>
        <taxon>Agaricales</taxon>
        <taxon>Pleurotineae</taxon>
        <taxon>Pleurotaceae</taxon>
        <taxon>Pleurotus</taxon>
    </lineage>
</organism>
<evidence type="ECO:0000256" key="4">
    <source>
        <dbReference type="ARBA" id="ARBA00022824"/>
    </source>
</evidence>
<evidence type="ECO:0000313" key="10">
    <source>
        <dbReference type="Proteomes" id="UP000027073"/>
    </source>
</evidence>
<gene>
    <name evidence="9" type="ORF">PLEOSDRAFT_1090987</name>
</gene>
<dbReference type="Proteomes" id="UP000027073">
    <property type="component" value="Unassembled WGS sequence"/>
</dbReference>
<dbReference type="VEuPathDB" id="FungiDB:PLEOSDRAFT_1090987"/>
<name>A0A067N3Q1_PLEO1</name>
<dbReference type="PANTHER" id="PTHR11009">
    <property type="entry name" value="DER1-LIKE PROTEIN, DERLIN"/>
    <property type="match status" value="1"/>
</dbReference>